<accession>A0A9P8L0M4</accession>
<comment type="similarity">
    <text evidence="2">Belongs to the NGG1 family.</text>
</comment>
<dbReference type="Pfam" id="PF10198">
    <property type="entry name" value="Ada3"/>
    <property type="match status" value="1"/>
</dbReference>
<organism evidence="7 8">
    <name type="scientific">Glutinoglossum americanum</name>
    <dbReference type="NCBI Taxonomy" id="1670608"/>
    <lineage>
        <taxon>Eukaryota</taxon>
        <taxon>Fungi</taxon>
        <taxon>Dikarya</taxon>
        <taxon>Ascomycota</taxon>
        <taxon>Pezizomycotina</taxon>
        <taxon>Geoglossomycetes</taxon>
        <taxon>Geoglossales</taxon>
        <taxon>Geoglossaceae</taxon>
        <taxon>Glutinoglossum</taxon>
    </lineage>
</organism>
<keyword evidence="3" id="KW-0805">Transcription regulation</keyword>
<feature type="region of interest" description="Disordered" evidence="6">
    <location>
        <begin position="1"/>
        <end position="37"/>
    </location>
</feature>
<feature type="region of interest" description="Disordered" evidence="6">
    <location>
        <begin position="596"/>
        <end position="618"/>
    </location>
</feature>
<sequence>MPPVGGKGKGKGSRDHRRSISRNTTPSSIGTSIVQASIGGPTNTAYLELPLVDLNVSTKISYEDLLDRIESGTGIPSAKHLESLADDLRTLSANAEIRGFTCDKGMRELAARRKRKVEDDRERERLERSIEEKKEKLRREALAEEEDEELRGRKAQKIKKKKDASKTGEERPLTHGAHILARQDGAQQDGKGVTMRKTGSSPNKVKREPPSIGQSSQSPASLPKSPATAPAVPDAPSEPGSPASSSGSLSSHQPSPAATIPHYQTFSPDPSTFPDSTIYHIREVKPGMSEEEIKEIYSVALYPNSDLHDLIPGTPPDKDFSNAKPTNQVSFNTFQSYIEPYFRPFSEEDLAFLRERGDRTTPFVIPRRGKKHYTDVWAEEDGAMSIDSPQQSSFPGNKLPANQPRGNIDQLNDDTAETDQVSTGPMLARLLSAMRPESRLPPTEDKVMTNGIGSGEPLTMGINGDINMDGEPNGNEERPAPIPSAAFIPDSTQPGWKISTAKLDYAQVDERLKQELRYIGFVGEEQEPDYDAHYDDEIAARLRYLQDKLKQQSILNGARKGRIADVVRDRMAHQEYTTIAEDLDNQVQQAYLKRTRTMGKSKKHKRPGGAGGGSHYVGPAAGVMKPGIGDVTKTLMDRRKKWSDFIGPVLEDVSTTIPNESIFKKEVMQEHLEKEREAWDEEGED</sequence>
<evidence type="ECO:0000256" key="4">
    <source>
        <dbReference type="ARBA" id="ARBA00023163"/>
    </source>
</evidence>
<evidence type="ECO:0000256" key="3">
    <source>
        <dbReference type="ARBA" id="ARBA00023015"/>
    </source>
</evidence>
<dbReference type="EMBL" id="JAGHQL010000060">
    <property type="protein sequence ID" value="KAH0542139.1"/>
    <property type="molecule type" value="Genomic_DNA"/>
</dbReference>
<feature type="compositionally biased region" description="Polar residues" evidence="6">
    <location>
        <begin position="21"/>
        <end position="37"/>
    </location>
</feature>
<evidence type="ECO:0000256" key="5">
    <source>
        <dbReference type="ARBA" id="ARBA00023242"/>
    </source>
</evidence>
<feature type="compositionally biased region" description="Basic and acidic residues" evidence="6">
    <location>
        <begin position="164"/>
        <end position="173"/>
    </location>
</feature>
<dbReference type="OrthoDB" id="1232at2759"/>
<keyword evidence="4" id="KW-0804">Transcription</keyword>
<protein>
    <submittedName>
        <fullName evidence="7">Uncharacterized protein</fullName>
    </submittedName>
</protein>
<keyword evidence="5" id="KW-0539">Nucleus</keyword>
<feature type="compositionally biased region" description="Basic residues" evidence="6">
    <location>
        <begin position="596"/>
        <end position="607"/>
    </location>
</feature>
<gene>
    <name evidence="7" type="ORF">FGG08_003439</name>
</gene>
<proteinExistence type="inferred from homology"/>
<dbReference type="InterPro" id="IPR019340">
    <property type="entry name" value="Histone_AcTrfase_su3"/>
</dbReference>
<feature type="region of interest" description="Disordered" evidence="6">
    <location>
        <begin position="135"/>
        <end position="271"/>
    </location>
</feature>
<dbReference type="GO" id="GO:0003713">
    <property type="term" value="F:transcription coactivator activity"/>
    <property type="evidence" value="ECO:0007669"/>
    <property type="project" value="TreeGrafter"/>
</dbReference>
<dbReference type="Proteomes" id="UP000698800">
    <property type="component" value="Unassembled WGS sequence"/>
</dbReference>
<evidence type="ECO:0000256" key="6">
    <source>
        <dbReference type="SAM" id="MobiDB-lite"/>
    </source>
</evidence>
<evidence type="ECO:0000313" key="8">
    <source>
        <dbReference type="Proteomes" id="UP000698800"/>
    </source>
</evidence>
<evidence type="ECO:0000256" key="2">
    <source>
        <dbReference type="ARBA" id="ARBA00005330"/>
    </source>
</evidence>
<feature type="compositionally biased region" description="Low complexity" evidence="6">
    <location>
        <begin position="234"/>
        <end position="257"/>
    </location>
</feature>
<feature type="compositionally biased region" description="Basic residues" evidence="6">
    <location>
        <begin position="8"/>
        <end position="20"/>
    </location>
</feature>
<keyword evidence="8" id="KW-1185">Reference proteome</keyword>
<name>A0A9P8L0M4_9PEZI</name>
<comment type="caution">
    <text evidence="7">The sequence shown here is derived from an EMBL/GenBank/DDBJ whole genome shotgun (WGS) entry which is preliminary data.</text>
</comment>
<reference evidence="7" key="1">
    <citation type="submission" date="2021-03" db="EMBL/GenBank/DDBJ databases">
        <title>Comparative genomics and phylogenomic investigation of the class Geoglossomycetes provide insights into ecological specialization and systematics.</title>
        <authorList>
            <person name="Melie T."/>
            <person name="Pirro S."/>
            <person name="Miller A.N."/>
            <person name="Quandt A."/>
        </authorList>
    </citation>
    <scope>NUCLEOTIDE SEQUENCE</scope>
    <source>
        <strain evidence="7">GBOQ0MN5Z8</strain>
    </source>
</reference>
<comment type="subcellular location">
    <subcellularLocation>
        <location evidence="1">Nucleus</location>
    </subcellularLocation>
</comment>
<evidence type="ECO:0000313" key="7">
    <source>
        <dbReference type="EMBL" id="KAH0542139.1"/>
    </source>
</evidence>
<dbReference type="GO" id="GO:0005634">
    <property type="term" value="C:nucleus"/>
    <property type="evidence" value="ECO:0007669"/>
    <property type="project" value="UniProtKB-SubCell"/>
</dbReference>
<dbReference type="GO" id="GO:0006357">
    <property type="term" value="P:regulation of transcription by RNA polymerase II"/>
    <property type="evidence" value="ECO:0007669"/>
    <property type="project" value="TreeGrafter"/>
</dbReference>
<dbReference type="PANTHER" id="PTHR13556:SF2">
    <property type="entry name" value="TRANSCRIPTIONAL ADAPTER 3"/>
    <property type="match status" value="1"/>
</dbReference>
<dbReference type="AlphaFoldDB" id="A0A9P8L0M4"/>
<feature type="compositionally biased region" description="Basic residues" evidence="6">
    <location>
        <begin position="153"/>
        <end position="163"/>
    </location>
</feature>
<dbReference type="GO" id="GO:0000124">
    <property type="term" value="C:SAGA complex"/>
    <property type="evidence" value="ECO:0007669"/>
    <property type="project" value="TreeGrafter"/>
</dbReference>
<dbReference type="PANTHER" id="PTHR13556">
    <property type="entry name" value="TRANSCRIPTIONAL ADAPTER 3-RELATED"/>
    <property type="match status" value="1"/>
</dbReference>
<feature type="region of interest" description="Disordered" evidence="6">
    <location>
        <begin position="439"/>
        <end position="462"/>
    </location>
</feature>
<evidence type="ECO:0000256" key="1">
    <source>
        <dbReference type="ARBA" id="ARBA00004123"/>
    </source>
</evidence>
<feature type="compositionally biased region" description="Polar residues" evidence="6">
    <location>
        <begin position="262"/>
        <end position="271"/>
    </location>
</feature>